<dbReference type="GO" id="GO:0008184">
    <property type="term" value="F:glycogen phosphorylase activity"/>
    <property type="evidence" value="ECO:0007669"/>
    <property type="project" value="InterPro"/>
</dbReference>
<dbReference type="PANTHER" id="PTHR42655:SF1">
    <property type="entry name" value="GLYCOGEN PHOSPHORYLASE"/>
    <property type="match status" value="1"/>
</dbReference>
<dbReference type="NCBIfam" id="TIGR02094">
    <property type="entry name" value="more_P_ylases"/>
    <property type="match status" value="1"/>
</dbReference>
<keyword evidence="3" id="KW-0021">Allosteric enzyme</keyword>
<dbReference type="OrthoDB" id="17863at2157"/>
<accession>A0A7K4HNC4</accession>
<dbReference type="Proteomes" id="UP000570823">
    <property type="component" value="Unassembled WGS sequence"/>
</dbReference>
<dbReference type="Pfam" id="PF11897">
    <property type="entry name" value="DUF3417"/>
    <property type="match status" value="1"/>
</dbReference>
<evidence type="ECO:0000256" key="2">
    <source>
        <dbReference type="ARBA" id="ARBA00006047"/>
    </source>
</evidence>
<sequence length="726" mass="82896">MTADAMDRSRFDHVPERIEGLVDLAFNLWWSWHPSARMLFKQVNAHAWKESRHNPVQMLQEIPEDYLRRAAQNREYLRRYDIIMERYQEYMARKNSWFTEEYATSRPFTVAYFSAEYGLHHSLPFYAGGLGFLAGDHLKECSDLGVPLVAVGFMYAAGYLHQHIGPDGSQMNVEERLNRDAAPITRVLDPSGKQIVLPVPHINLPISVAVWKVQVGRIPLYLLDTDIPENAPEHRSISHRLYSGNKEQRLLQEIVLGIGGRKVLSYLGVHYAGVHINEGHPAFALVERVRERVGEGQSFEDALAQVRGTTVFTTHTPVPAGTDIFPAEMIDRYFSTYYRCLGIERERFLALGAAPGDPGGNFNMTVFAMRMSAHHNAVSQRHGEVTRAMWQGIWPGLPEERVPIDVITNGVHLPTWLNDRMELLLDRYIGAVCPCWQMEHDCPVIWDLVDEIPDEELWDLHIWLKAKLINRIRERKRRTWAEHRDMPENIVAEGVLLNPTVLTIGFARRFSTYKRADLIFHDLERLKRIVNNRWRPVQIVFAGKAHPADVEGQQILQRIYSFARSPDFGGKIAFVEDYGEQVAQYLVHGVDLWLNNPLPPMEASGTSGMKAAINGVLNLSILDGWWIEGYNGRNGWAFGGEYIVGDRTAADANAIYELLEKEIVPLYYDTDMHGVPHGWVRAMKESIKSNAPQFCARRMVKEYVTHYYPKMLAAAGTPFSDLGNEE</sequence>
<feature type="domain" description="DUF3417" evidence="5">
    <location>
        <begin position="14"/>
        <end position="123"/>
    </location>
</feature>
<dbReference type="Pfam" id="PF00343">
    <property type="entry name" value="Phosphorylase"/>
    <property type="match status" value="1"/>
</dbReference>
<keyword evidence="7" id="KW-1185">Reference proteome</keyword>
<dbReference type="InterPro" id="IPR000811">
    <property type="entry name" value="Glyco_trans_35"/>
</dbReference>
<organism evidence="6 7">
    <name type="scientific">Methanofollis tationis</name>
    <dbReference type="NCBI Taxonomy" id="81417"/>
    <lineage>
        <taxon>Archaea</taxon>
        <taxon>Methanobacteriati</taxon>
        <taxon>Methanobacteriota</taxon>
        <taxon>Stenosarchaea group</taxon>
        <taxon>Methanomicrobia</taxon>
        <taxon>Methanomicrobiales</taxon>
        <taxon>Methanomicrobiaceae</taxon>
        <taxon>Methanofollis</taxon>
    </lineage>
</organism>
<dbReference type="GO" id="GO:0030170">
    <property type="term" value="F:pyridoxal phosphate binding"/>
    <property type="evidence" value="ECO:0007669"/>
    <property type="project" value="InterPro"/>
</dbReference>
<proteinExistence type="inferred from homology"/>
<gene>
    <name evidence="6" type="primary">glgP</name>
    <name evidence="6" type="ORF">HWN36_05495</name>
</gene>
<name>A0A7K4HNC4_9EURY</name>
<evidence type="ECO:0000256" key="4">
    <source>
        <dbReference type="PIRSR" id="PIRSR000460-1"/>
    </source>
</evidence>
<dbReference type="PIRSF" id="PIRSF000460">
    <property type="entry name" value="Pprylas_GlgP"/>
    <property type="match status" value="1"/>
</dbReference>
<comment type="similarity">
    <text evidence="2">Belongs to the glycogen phosphorylase family.</text>
</comment>
<dbReference type="InterPro" id="IPR052182">
    <property type="entry name" value="Glycogen/Maltodextrin_Phosph"/>
</dbReference>
<keyword evidence="4" id="KW-0663">Pyridoxal phosphate</keyword>
<dbReference type="EMBL" id="JABXWR010000001">
    <property type="protein sequence ID" value="NVO66776.1"/>
    <property type="molecule type" value="Genomic_DNA"/>
</dbReference>
<dbReference type="InterPro" id="IPR024517">
    <property type="entry name" value="Glycogen_phosphorylase_DUF3417"/>
</dbReference>
<dbReference type="RefSeq" id="WP_176788443.1">
    <property type="nucleotide sequence ID" value="NZ_JABXWR010000001.1"/>
</dbReference>
<protein>
    <submittedName>
        <fullName evidence="6">Alpha-glucan family phosphorylase</fullName>
    </submittedName>
</protein>
<evidence type="ECO:0000313" key="6">
    <source>
        <dbReference type="EMBL" id="NVO66776.1"/>
    </source>
</evidence>
<reference evidence="6 7" key="1">
    <citation type="submission" date="2020-06" db="EMBL/GenBank/DDBJ databases">
        <title>Methanofollis fontis sp. nov., a methanogen isolated from marine sediments near a cold seep at Four-Way Closure Ridge offshore southwestern Taiwan.</title>
        <authorList>
            <person name="Chen S.-C."/>
            <person name="Teng N.-H."/>
            <person name="Lin Y.-S."/>
            <person name="Lai M.-C."/>
            <person name="Chen H.-H."/>
            <person name="Wang C.-C."/>
        </authorList>
    </citation>
    <scope>NUCLEOTIDE SEQUENCE [LARGE SCALE GENOMIC DNA]</scope>
    <source>
        <strain evidence="6 7">DSM 2702</strain>
    </source>
</reference>
<dbReference type="GO" id="GO:0005975">
    <property type="term" value="P:carbohydrate metabolic process"/>
    <property type="evidence" value="ECO:0007669"/>
    <property type="project" value="InterPro"/>
</dbReference>
<evidence type="ECO:0000256" key="3">
    <source>
        <dbReference type="ARBA" id="ARBA00022533"/>
    </source>
</evidence>
<comment type="catalytic activity">
    <reaction evidence="1">
        <text>[(1-&gt;4)-alpha-D-glucosyl](n) + phosphate = [(1-&gt;4)-alpha-D-glucosyl](n-1) + alpha-D-glucose 1-phosphate</text>
        <dbReference type="Rhea" id="RHEA:41732"/>
        <dbReference type="Rhea" id="RHEA-COMP:9584"/>
        <dbReference type="Rhea" id="RHEA-COMP:9586"/>
        <dbReference type="ChEBI" id="CHEBI:15444"/>
        <dbReference type="ChEBI" id="CHEBI:43474"/>
        <dbReference type="ChEBI" id="CHEBI:58601"/>
        <dbReference type="EC" id="2.4.1.1"/>
    </reaction>
</comment>
<feature type="modified residue" description="N6-(pyridoxal phosphate)lysine" evidence="4">
    <location>
        <position position="610"/>
    </location>
</feature>
<dbReference type="InterPro" id="IPR011834">
    <property type="entry name" value="Agluc_phsphrylas"/>
</dbReference>
<dbReference type="Gene3D" id="3.40.50.2000">
    <property type="entry name" value="Glycogen Phosphorylase B"/>
    <property type="match status" value="3"/>
</dbReference>
<evidence type="ECO:0000313" key="7">
    <source>
        <dbReference type="Proteomes" id="UP000570823"/>
    </source>
</evidence>
<dbReference type="SUPFAM" id="SSF53756">
    <property type="entry name" value="UDP-Glycosyltransferase/glycogen phosphorylase"/>
    <property type="match status" value="1"/>
</dbReference>
<evidence type="ECO:0000256" key="1">
    <source>
        <dbReference type="ARBA" id="ARBA00001275"/>
    </source>
</evidence>
<evidence type="ECO:0000259" key="5">
    <source>
        <dbReference type="Pfam" id="PF11897"/>
    </source>
</evidence>
<comment type="caution">
    <text evidence="6">The sequence shown here is derived from an EMBL/GenBank/DDBJ whole genome shotgun (WGS) entry which is preliminary data.</text>
</comment>
<dbReference type="PANTHER" id="PTHR42655">
    <property type="entry name" value="GLYCOGEN PHOSPHORYLASE"/>
    <property type="match status" value="1"/>
</dbReference>
<dbReference type="AlphaFoldDB" id="A0A7K4HNC4"/>